<feature type="transmembrane region" description="Helical" evidence="3">
    <location>
        <begin position="268"/>
        <end position="285"/>
    </location>
</feature>
<proteinExistence type="inferred from homology"/>
<gene>
    <name evidence="5" type="ORF">ACIBP5_06925</name>
</gene>
<keyword evidence="3" id="KW-1133">Transmembrane helix</keyword>
<keyword evidence="3" id="KW-0472">Membrane</keyword>
<feature type="region of interest" description="Disordered" evidence="2">
    <location>
        <begin position="290"/>
        <end position="322"/>
    </location>
</feature>
<feature type="domain" description="EamA" evidence="4">
    <location>
        <begin position="154"/>
        <end position="281"/>
    </location>
</feature>
<sequence length="322" mass="32336">MTTTAPASPPAAGSALPAARAGTALALASMLFVQLGLAASVTMIDQVGAEGAAWLRLAWAGVLLLVVVRPRPSGFSRSGLLACVALGLVTAGLTLFFMAAVARLPLGTASALEFLGPLGVAVARGRGGRKLWPLLAAAGVVLLTEPWHGGTDLTGVAYALAAAVCWAAYILLTQRVGDEVSGIRGLAVSMPVAALAATAVVGPSVLGRLTWELLLVGLGLALLLPVVPFILELLALRRLTTAAFGTLMSLEPAIAVGIGFVFLHQAPGWAAAAGIAFVVVAGIGAERTGARGQAEHAAEPPPASPVRRGGEPVDVPGGDLRA</sequence>
<comment type="caution">
    <text evidence="5">The sequence shown here is derived from an EMBL/GenBank/DDBJ whole genome shotgun (WGS) entry which is preliminary data.</text>
</comment>
<dbReference type="EMBL" id="JBITMB010000002">
    <property type="protein sequence ID" value="MFI7439678.1"/>
    <property type="molecule type" value="Genomic_DNA"/>
</dbReference>
<feature type="transmembrane region" description="Helical" evidence="3">
    <location>
        <begin position="155"/>
        <end position="173"/>
    </location>
</feature>
<dbReference type="Proteomes" id="UP001612928">
    <property type="component" value="Unassembled WGS sequence"/>
</dbReference>
<organism evidence="5 6">
    <name type="scientific">Nonomuraea indica</name>
    <dbReference type="NCBI Taxonomy" id="1581193"/>
    <lineage>
        <taxon>Bacteria</taxon>
        <taxon>Bacillati</taxon>
        <taxon>Actinomycetota</taxon>
        <taxon>Actinomycetes</taxon>
        <taxon>Streptosporangiales</taxon>
        <taxon>Streptosporangiaceae</taxon>
        <taxon>Nonomuraea</taxon>
    </lineage>
</organism>
<evidence type="ECO:0000256" key="3">
    <source>
        <dbReference type="SAM" id="Phobius"/>
    </source>
</evidence>
<keyword evidence="3" id="KW-0812">Transmembrane</keyword>
<comment type="similarity">
    <text evidence="1">Belongs to the EamA transporter family.</text>
</comment>
<evidence type="ECO:0000259" key="4">
    <source>
        <dbReference type="Pfam" id="PF00892"/>
    </source>
</evidence>
<feature type="transmembrane region" description="Helical" evidence="3">
    <location>
        <begin position="80"/>
        <end position="100"/>
    </location>
</feature>
<evidence type="ECO:0000256" key="2">
    <source>
        <dbReference type="SAM" id="MobiDB-lite"/>
    </source>
</evidence>
<accession>A0ABW7ZZQ9</accession>
<feature type="transmembrane region" description="Helical" evidence="3">
    <location>
        <begin position="213"/>
        <end position="235"/>
    </location>
</feature>
<name>A0ABW7ZZQ9_9ACTN</name>
<feature type="transmembrane region" description="Helical" evidence="3">
    <location>
        <begin position="185"/>
        <end position="207"/>
    </location>
</feature>
<feature type="transmembrane region" description="Helical" evidence="3">
    <location>
        <begin position="21"/>
        <end position="39"/>
    </location>
</feature>
<reference evidence="5 6" key="1">
    <citation type="submission" date="2024-10" db="EMBL/GenBank/DDBJ databases">
        <title>The Natural Products Discovery Center: Release of the First 8490 Sequenced Strains for Exploring Actinobacteria Biosynthetic Diversity.</title>
        <authorList>
            <person name="Kalkreuter E."/>
            <person name="Kautsar S.A."/>
            <person name="Yang D."/>
            <person name="Bader C.D."/>
            <person name="Teijaro C.N."/>
            <person name="Fluegel L."/>
            <person name="Davis C.M."/>
            <person name="Simpson J.R."/>
            <person name="Lauterbach L."/>
            <person name="Steele A.D."/>
            <person name="Gui C."/>
            <person name="Meng S."/>
            <person name="Li G."/>
            <person name="Viehrig K."/>
            <person name="Ye F."/>
            <person name="Su P."/>
            <person name="Kiefer A.F."/>
            <person name="Nichols A."/>
            <person name="Cepeda A.J."/>
            <person name="Yan W."/>
            <person name="Fan B."/>
            <person name="Jiang Y."/>
            <person name="Adhikari A."/>
            <person name="Zheng C.-J."/>
            <person name="Schuster L."/>
            <person name="Cowan T.M."/>
            <person name="Smanski M.J."/>
            <person name="Chevrette M.G."/>
            <person name="De Carvalho L.P.S."/>
            <person name="Shen B."/>
        </authorList>
    </citation>
    <scope>NUCLEOTIDE SEQUENCE [LARGE SCALE GENOMIC DNA]</scope>
    <source>
        <strain evidence="5 6">NPDC049503</strain>
    </source>
</reference>
<evidence type="ECO:0000256" key="1">
    <source>
        <dbReference type="ARBA" id="ARBA00007362"/>
    </source>
</evidence>
<dbReference type="InterPro" id="IPR000620">
    <property type="entry name" value="EamA_dom"/>
</dbReference>
<evidence type="ECO:0000313" key="6">
    <source>
        <dbReference type="Proteomes" id="UP001612928"/>
    </source>
</evidence>
<feature type="transmembrane region" description="Helical" evidence="3">
    <location>
        <begin position="242"/>
        <end position="262"/>
    </location>
</feature>
<keyword evidence="6" id="KW-1185">Reference proteome</keyword>
<dbReference type="Pfam" id="PF00892">
    <property type="entry name" value="EamA"/>
    <property type="match status" value="1"/>
</dbReference>
<dbReference type="RefSeq" id="WP_397019336.1">
    <property type="nucleotide sequence ID" value="NZ_JBITMB010000002.1"/>
</dbReference>
<feature type="transmembrane region" description="Helical" evidence="3">
    <location>
        <begin position="51"/>
        <end position="68"/>
    </location>
</feature>
<evidence type="ECO:0000313" key="5">
    <source>
        <dbReference type="EMBL" id="MFI7439678.1"/>
    </source>
</evidence>
<protein>
    <submittedName>
        <fullName evidence="5">EamA family transporter</fullName>
    </submittedName>
</protein>